<keyword evidence="1" id="KW-0449">Lipoprotein</keyword>
<dbReference type="EMBL" id="LWLG01000002">
    <property type="protein sequence ID" value="OAQ21259.1"/>
    <property type="molecule type" value="Genomic_DNA"/>
</dbReference>
<accession>A0A179D6A4</accession>
<dbReference type="RefSeq" id="WP_068668943.1">
    <property type="nucleotide sequence ID" value="NZ_LWLG01000002.1"/>
</dbReference>
<dbReference type="GO" id="GO:0019867">
    <property type="term" value="C:outer membrane"/>
    <property type="evidence" value="ECO:0007669"/>
    <property type="project" value="InterPro"/>
</dbReference>
<dbReference type="Proteomes" id="UP000078390">
    <property type="component" value="Unassembled WGS sequence"/>
</dbReference>
<keyword evidence="2" id="KW-1185">Reference proteome</keyword>
<name>A0A179D6A4_9BACT</name>
<dbReference type="Pfam" id="PF04390">
    <property type="entry name" value="LptE"/>
    <property type="match status" value="1"/>
</dbReference>
<sequence length="169" mass="19259">MWRTSFLILVLFLNACGYRLREKPPGFRPEWQTLYVEIFKNRTAETELGVYLSEALRRRFARSGFVKLAASPTKADLVIGGEVKSLSVGGISYNTYTETLERRVSVTLAVDMRTRDGQIIWQNRNLSRYENYPVEGTSSGVLDPGKEEALRKLSEDLADIIYHQITASF</sequence>
<dbReference type="GO" id="GO:0043165">
    <property type="term" value="P:Gram-negative-bacterium-type cell outer membrane assembly"/>
    <property type="evidence" value="ECO:0007669"/>
    <property type="project" value="InterPro"/>
</dbReference>
<gene>
    <name evidence="1" type="ORF">TDIS_0479</name>
</gene>
<comment type="caution">
    <text evidence="1">The sequence shown here is derived from an EMBL/GenBank/DDBJ whole genome shotgun (WGS) entry which is preliminary data.</text>
</comment>
<proteinExistence type="predicted"/>
<dbReference type="Gene3D" id="3.30.160.150">
    <property type="entry name" value="Lipoprotein like domain"/>
    <property type="match status" value="1"/>
</dbReference>
<dbReference type="STRING" id="999894.TDIS_0479"/>
<evidence type="ECO:0000313" key="2">
    <source>
        <dbReference type="Proteomes" id="UP000078390"/>
    </source>
</evidence>
<dbReference type="InterPro" id="IPR007485">
    <property type="entry name" value="LPS_assembly_LptE"/>
</dbReference>
<protein>
    <submittedName>
        <fullName evidence="1">Putative lipoprotein</fullName>
    </submittedName>
</protein>
<evidence type="ECO:0000313" key="1">
    <source>
        <dbReference type="EMBL" id="OAQ21259.1"/>
    </source>
</evidence>
<reference evidence="1 2" key="1">
    <citation type="submission" date="2016-04" db="EMBL/GenBank/DDBJ databases">
        <title>Genome analysis of Thermosulfurimonas dismutans, the first thermophilic sulfur-disproportionating bacterium of the phylum Thermodesulfobacteria.</title>
        <authorList>
            <person name="Mardanov A.V."/>
            <person name="Beletsky A.V."/>
            <person name="Kadnikov V.V."/>
            <person name="Slobodkin A.I."/>
            <person name="Ravin N.V."/>
        </authorList>
    </citation>
    <scope>NUCLEOTIDE SEQUENCE [LARGE SCALE GENOMIC DNA]</scope>
    <source>
        <strain evidence="1 2">S95</strain>
    </source>
</reference>
<organism evidence="1 2">
    <name type="scientific">Thermosulfurimonas dismutans</name>
    <dbReference type="NCBI Taxonomy" id="999894"/>
    <lineage>
        <taxon>Bacteria</taxon>
        <taxon>Pseudomonadati</taxon>
        <taxon>Thermodesulfobacteriota</taxon>
        <taxon>Thermodesulfobacteria</taxon>
        <taxon>Thermodesulfobacteriales</taxon>
        <taxon>Thermodesulfobacteriaceae</taxon>
        <taxon>Thermosulfurimonas</taxon>
    </lineage>
</organism>
<dbReference type="AlphaFoldDB" id="A0A179D6A4"/>